<proteinExistence type="predicted"/>
<dbReference type="EMBL" id="MN740961">
    <property type="protein sequence ID" value="QHU20001.1"/>
    <property type="molecule type" value="Genomic_DNA"/>
</dbReference>
<protein>
    <submittedName>
        <fullName evidence="2">Uncharacterized protein</fullName>
    </submittedName>
</protein>
<name>A0A6C0KS26_9ZZZZ</name>
<keyword evidence="1" id="KW-0812">Transmembrane</keyword>
<sequence>MYKKDPNGRRIEAFQQEPVKFSIKNTPSSSGAVVKENYEKPEGSNKTILYIALMFGLIVVAGSGYMIYKNYNEENKKKGAFGYSF</sequence>
<evidence type="ECO:0000313" key="2">
    <source>
        <dbReference type="EMBL" id="QHU20001.1"/>
    </source>
</evidence>
<reference evidence="2" key="1">
    <citation type="journal article" date="2020" name="Nature">
        <title>Giant virus diversity and host interactions through global metagenomics.</title>
        <authorList>
            <person name="Schulz F."/>
            <person name="Roux S."/>
            <person name="Paez-Espino D."/>
            <person name="Jungbluth S."/>
            <person name="Walsh D.A."/>
            <person name="Denef V.J."/>
            <person name="McMahon K.D."/>
            <person name="Konstantinidis K.T."/>
            <person name="Eloe-Fadrosh E.A."/>
            <person name="Kyrpides N.C."/>
            <person name="Woyke T."/>
        </authorList>
    </citation>
    <scope>NUCLEOTIDE SEQUENCE</scope>
    <source>
        <strain evidence="2">GVMAG-S-3300013014-136</strain>
    </source>
</reference>
<feature type="transmembrane region" description="Helical" evidence="1">
    <location>
        <begin position="48"/>
        <end position="68"/>
    </location>
</feature>
<evidence type="ECO:0000256" key="1">
    <source>
        <dbReference type="SAM" id="Phobius"/>
    </source>
</evidence>
<organism evidence="2">
    <name type="scientific">viral metagenome</name>
    <dbReference type="NCBI Taxonomy" id="1070528"/>
    <lineage>
        <taxon>unclassified sequences</taxon>
        <taxon>metagenomes</taxon>
        <taxon>organismal metagenomes</taxon>
    </lineage>
</organism>
<keyword evidence="1" id="KW-0472">Membrane</keyword>
<keyword evidence="1" id="KW-1133">Transmembrane helix</keyword>
<dbReference type="AlphaFoldDB" id="A0A6C0KS26"/>
<accession>A0A6C0KS26</accession>